<evidence type="ECO:0000256" key="4">
    <source>
        <dbReference type="ARBA" id="ARBA00022630"/>
    </source>
</evidence>
<evidence type="ECO:0000256" key="7">
    <source>
        <dbReference type="ARBA" id="ARBA00023033"/>
    </source>
</evidence>
<proteinExistence type="inferred from homology"/>
<accession>A0A143DDN5</accession>
<dbReference type="NCBIfam" id="TIGR01988">
    <property type="entry name" value="Ubi-OHases"/>
    <property type="match status" value="1"/>
</dbReference>
<dbReference type="InterPro" id="IPR002938">
    <property type="entry name" value="FAD-bd"/>
</dbReference>
<evidence type="ECO:0000313" key="10">
    <source>
        <dbReference type="Proteomes" id="UP000076066"/>
    </source>
</evidence>
<dbReference type="EMBL" id="CP014525">
    <property type="protein sequence ID" value="AMW34393.1"/>
    <property type="molecule type" value="Genomic_DNA"/>
</dbReference>
<evidence type="ECO:0000313" key="9">
    <source>
        <dbReference type="EMBL" id="AMW34393.1"/>
    </source>
</evidence>
<dbReference type="GO" id="GO:0004497">
    <property type="term" value="F:monooxygenase activity"/>
    <property type="evidence" value="ECO:0007669"/>
    <property type="project" value="UniProtKB-KW"/>
</dbReference>
<evidence type="ECO:0000256" key="1">
    <source>
        <dbReference type="ARBA" id="ARBA00001974"/>
    </source>
</evidence>
<gene>
    <name evidence="9" type="ORF">AY555_03430</name>
</gene>
<dbReference type="AlphaFoldDB" id="A0A143DDN5"/>
<dbReference type="InterPro" id="IPR036188">
    <property type="entry name" value="FAD/NAD-bd_sf"/>
</dbReference>
<dbReference type="InterPro" id="IPR051205">
    <property type="entry name" value="UbiH/COQ6_monooxygenase"/>
</dbReference>
<feature type="domain" description="FAD-binding" evidence="8">
    <location>
        <begin position="13"/>
        <end position="344"/>
    </location>
</feature>
<dbReference type="OrthoDB" id="9796623at2"/>
<evidence type="ECO:0000256" key="3">
    <source>
        <dbReference type="ARBA" id="ARBA00005349"/>
    </source>
</evidence>
<dbReference type="Gene3D" id="3.50.50.60">
    <property type="entry name" value="FAD/NAD(P)-binding domain"/>
    <property type="match status" value="2"/>
</dbReference>
<dbReference type="RefSeq" id="WP_066133480.1">
    <property type="nucleotide sequence ID" value="NZ_CP014525.1"/>
</dbReference>
<sequence length="412" mass="44857">MNTTVLSDTTLKADVVVVGGGLVGGTLACALATHGIPVLCVDTEQPATLTAPTQDGRCSAIALACQKVLDTVGIWKHMRESVQPILDIRVTDSNSPLHLHYDHREIGSPMGYMAGNTVIRQAVLARLKELKLATLAAPARVVETSRSIDTALVKLDDGRVIRTSLLVAADGRNSRIRDMAGIPVAQGLPYHQTGIVLTVRHEKHHRGIAHERFLPAGPFAILPLVGGYHSSLVWTESSTTAKSLLALPDDAFQEELIQRFGTFLGEIDVVSPRFSYPLSLQHALRYTDRRLVLVGDAAHGMHPVAGQGMNFGLRDVAALAEEIVKARRLGLDVGTSTVLESYQRWRRFDNVLMLGMTDALVRLFSNDNAPLRLARTMGLAAVNQMPGLRRFFMRHAMGEVGDLPRLMRGLPV</sequence>
<dbReference type="InterPro" id="IPR018168">
    <property type="entry name" value="Ubi_Hdrlase_CS"/>
</dbReference>
<dbReference type="GO" id="GO:0006744">
    <property type="term" value="P:ubiquinone biosynthetic process"/>
    <property type="evidence" value="ECO:0007669"/>
    <property type="project" value="UniProtKB-UniPathway"/>
</dbReference>
<comment type="similarity">
    <text evidence="3">Belongs to the UbiH/COQ6 family.</text>
</comment>
<evidence type="ECO:0000256" key="6">
    <source>
        <dbReference type="ARBA" id="ARBA00023002"/>
    </source>
</evidence>
<dbReference type="GO" id="GO:0071949">
    <property type="term" value="F:FAD binding"/>
    <property type="evidence" value="ECO:0007669"/>
    <property type="project" value="InterPro"/>
</dbReference>
<dbReference type="UniPathway" id="UPA00232"/>
<keyword evidence="10" id="KW-1185">Reference proteome</keyword>
<dbReference type="GO" id="GO:0016705">
    <property type="term" value="F:oxidoreductase activity, acting on paired donors, with incorporation or reduction of molecular oxygen"/>
    <property type="evidence" value="ECO:0007669"/>
    <property type="project" value="InterPro"/>
</dbReference>
<keyword evidence="4" id="KW-0285">Flavoprotein</keyword>
<comment type="pathway">
    <text evidence="2">Cofactor biosynthesis; ubiquinone biosynthesis.</text>
</comment>
<keyword evidence="6" id="KW-0560">Oxidoreductase</keyword>
<dbReference type="PANTHER" id="PTHR43876">
    <property type="entry name" value="UBIQUINONE BIOSYNTHESIS MONOOXYGENASE COQ6, MITOCHONDRIAL"/>
    <property type="match status" value="1"/>
</dbReference>
<dbReference type="FunFam" id="3.50.50.60:FF:000021">
    <property type="entry name" value="Ubiquinone biosynthesis monooxygenase COQ6"/>
    <property type="match status" value="1"/>
</dbReference>
<dbReference type="Pfam" id="PF01494">
    <property type="entry name" value="FAD_binding_3"/>
    <property type="match status" value="1"/>
</dbReference>
<dbReference type="InterPro" id="IPR010971">
    <property type="entry name" value="UbiH/COQ6"/>
</dbReference>
<keyword evidence="5" id="KW-0274">FAD</keyword>
<dbReference type="GO" id="GO:0110142">
    <property type="term" value="C:ubiquinone biosynthesis complex"/>
    <property type="evidence" value="ECO:0007669"/>
    <property type="project" value="UniProtKB-ARBA"/>
</dbReference>
<evidence type="ECO:0000256" key="2">
    <source>
        <dbReference type="ARBA" id="ARBA00004749"/>
    </source>
</evidence>
<dbReference type="SUPFAM" id="SSF51905">
    <property type="entry name" value="FAD/NAD(P)-binding domain"/>
    <property type="match status" value="1"/>
</dbReference>
<keyword evidence="7" id="KW-0503">Monooxygenase</keyword>
<dbReference type="PRINTS" id="PR00420">
    <property type="entry name" value="RNGMNOXGNASE"/>
</dbReference>
<dbReference type="GeneID" id="53316200"/>
<organism evidence="9 10">
    <name type="scientific">Haematospirillum jordaniae</name>
    <dbReference type="NCBI Taxonomy" id="1549855"/>
    <lineage>
        <taxon>Bacteria</taxon>
        <taxon>Pseudomonadati</taxon>
        <taxon>Pseudomonadota</taxon>
        <taxon>Alphaproteobacteria</taxon>
        <taxon>Rhodospirillales</taxon>
        <taxon>Novispirillaceae</taxon>
        <taxon>Haematospirillum</taxon>
    </lineage>
</organism>
<protein>
    <submittedName>
        <fullName evidence="9">2-octaprenyl-6-methoxyphenyl hydroxylase</fullName>
    </submittedName>
</protein>
<reference evidence="9 10" key="1">
    <citation type="submission" date="2016-02" db="EMBL/GenBank/DDBJ databases">
        <title>Complete Genome of H5569, the type strain of the newly described species Haematospirillium jordaniae.</title>
        <authorList>
            <person name="Nicholson A.C."/>
            <person name="Humrighouse B.W."/>
            <person name="Loparov V."/>
            <person name="McQuiston J.R."/>
        </authorList>
    </citation>
    <scope>NUCLEOTIDE SEQUENCE [LARGE SCALE GENOMIC DNA]</scope>
    <source>
        <strain evidence="9 10">H5569</strain>
    </source>
</reference>
<dbReference type="STRING" id="1549855.AY555_03430"/>
<dbReference type="Proteomes" id="UP000076066">
    <property type="component" value="Chromosome"/>
</dbReference>
<evidence type="ECO:0000256" key="5">
    <source>
        <dbReference type="ARBA" id="ARBA00022827"/>
    </source>
</evidence>
<evidence type="ECO:0000259" key="8">
    <source>
        <dbReference type="Pfam" id="PF01494"/>
    </source>
</evidence>
<name>A0A143DDN5_9PROT</name>
<comment type="cofactor">
    <cofactor evidence="1">
        <name>FAD</name>
        <dbReference type="ChEBI" id="CHEBI:57692"/>
    </cofactor>
</comment>
<dbReference type="PANTHER" id="PTHR43876:SF7">
    <property type="entry name" value="UBIQUINONE BIOSYNTHESIS MONOOXYGENASE COQ6, MITOCHONDRIAL"/>
    <property type="match status" value="1"/>
</dbReference>
<dbReference type="PROSITE" id="PS01304">
    <property type="entry name" value="UBIH"/>
    <property type="match status" value="1"/>
</dbReference>
<dbReference type="KEGG" id="hjo:AY555_03430"/>